<feature type="region of interest" description="Disordered" evidence="1">
    <location>
        <begin position="151"/>
        <end position="171"/>
    </location>
</feature>
<protein>
    <submittedName>
        <fullName evidence="3">Uncharacterized protein LOC118266910</fullName>
    </submittedName>
</protein>
<organism evidence="2 3">
    <name type="scientific">Spodoptera frugiperda</name>
    <name type="common">Fall armyworm</name>
    <dbReference type="NCBI Taxonomy" id="7108"/>
    <lineage>
        <taxon>Eukaryota</taxon>
        <taxon>Metazoa</taxon>
        <taxon>Ecdysozoa</taxon>
        <taxon>Arthropoda</taxon>
        <taxon>Hexapoda</taxon>
        <taxon>Insecta</taxon>
        <taxon>Pterygota</taxon>
        <taxon>Neoptera</taxon>
        <taxon>Endopterygota</taxon>
        <taxon>Lepidoptera</taxon>
        <taxon>Glossata</taxon>
        <taxon>Ditrysia</taxon>
        <taxon>Noctuoidea</taxon>
        <taxon>Noctuidae</taxon>
        <taxon>Amphipyrinae</taxon>
        <taxon>Spodoptera</taxon>
    </lineage>
</organism>
<name>A0A9R0EI92_SPOFR</name>
<evidence type="ECO:0000313" key="2">
    <source>
        <dbReference type="Proteomes" id="UP000829999"/>
    </source>
</evidence>
<dbReference type="RefSeq" id="XP_035436440.2">
    <property type="nucleotide sequence ID" value="XM_035580547.2"/>
</dbReference>
<dbReference type="AlphaFoldDB" id="A0A9R0EI92"/>
<keyword evidence="2" id="KW-1185">Reference proteome</keyword>
<reference evidence="3" key="1">
    <citation type="submission" date="2025-08" db="UniProtKB">
        <authorList>
            <consortium name="RefSeq"/>
        </authorList>
    </citation>
    <scope>IDENTIFICATION</scope>
    <source>
        <tissue evidence="3">Whole larval tissue</tissue>
    </source>
</reference>
<proteinExistence type="predicted"/>
<sequence length="253" mass="29103">MCSTFLDSDAILSGNEQWIKLEEKWGEPVDLDTEDDQPGELQPVFSTLDLMKSTFDSSFLFKKVRRKIGRRLSKAGVLDYQEFLQDLQQKDLPKQYYLINGQILSAASVEEICDKIDEIFKSVEKLASATSTIRKNPMPEKVSCSISTEDLSFDDTSTEKEKSDEDVDDYEEQDEVERQIDEAFEKLSHFSNMTIEDEATRESVTTLVRKFSSILCNPAIQCNPRRQRQCCNNFKELAEFWKTQTSNESEVGH</sequence>
<evidence type="ECO:0000256" key="1">
    <source>
        <dbReference type="SAM" id="MobiDB-lite"/>
    </source>
</evidence>
<gene>
    <name evidence="3" type="primary">LOC118266910</name>
</gene>
<evidence type="ECO:0000313" key="3">
    <source>
        <dbReference type="RefSeq" id="XP_035436440.2"/>
    </source>
</evidence>
<dbReference type="OrthoDB" id="7398390at2759"/>
<dbReference type="Proteomes" id="UP000829999">
    <property type="component" value="Chromosome 23"/>
</dbReference>
<dbReference type="GeneID" id="118266910"/>
<accession>A0A9R0EI92</accession>